<reference evidence="2 3" key="2">
    <citation type="submission" date="2017-10" db="EMBL/GenBank/DDBJ databases">
        <title>Bacterial endophytes that colonize and modify switchgrass growth.</title>
        <authorList>
            <person name="Debolt S."/>
        </authorList>
    </citation>
    <scope>NUCLEOTIDE SEQUENCE [LARGE SCALE GENOMIC DNA]</scope>
    <source>
        <strain evidence="2 3">A2-S9</strain>
    </source>
</reference>
<dbReference type="AlphaFoldDB" id="A0A7Z1GX89"/>
<dbReference type="RefSeq" id="WP_193603350.1">
    <property type="nucleotide sequence ID" value="NZ_PDJN01000001.1"/>
</dbReference>
<evidence type="ECO:0000313" key="2">
    <source>
        <dbReference type="EMBL" id="PFG72153.1"/>
    </source>
</evidence>
<accession>A0A7Z1GX89</accession>
<dbReference type="EMBL" id="PDJN01000001">
    <property type="protein sequence ID" value="PFG72153.1"/>
    <property type="molecule type" value="Genomic_DNA"/>
</dbReference>
<evidence type="ECO:0000313" key="3">
    <source>
        <dbReference type="Proteomes" id="UP000221580"/>
    </source>
</evidence>
<gene>
    <name evidence="2" type="ORF">DM05_2535</name>
</gene>
<feature type="compositionally biased region" description="Basic and acidic residues" evidence="1">
    <location>
        <begin position="36"/>
        <end position="45"/>
    </location>
</feature>
<name>A0A7Z1GX89_9PSED</name>
<dbReference type="Proteomes" id="UP000221580">
    <property type="component" value="Unassembled WGS sequence"/>
</dbReference>
<proteinExistence type="predicted"/>
<reference evidence="2 3" key="1">
    <citation type="submission" date="2017-09" db="EMBL/GenBank/DDBJ databases">
        <authorList>
            <person name="DeBolt S."/>
            <person name="Huntemann M."/>
            <person name="Clum A."/>
            <person name="Pillay M."/>
            <person name="Palaniappan K."/>
            <person name="Varghese N."/>
            <person name="Mikhailova N."/>
            <person name="Stamatis D."/>
            <person name="Reddy T."/>
            <person name="Daum C."/>
            <person name="Shapiro N."/>
            <person name="Ivanova N."/>
            <person name="Kyrpides N."/>
            <person name="Woyke T."/>
        </authorList>
    </citation>
    <scope>NUCLEOTIDE SEQUENCE [LARGE SCALE GENOMIC DNA]</scope>
    <source>
        <strain evidence="2 3">A2-S9</strain>
    </source>
</reference>
<protein>
    <submittedName>
        <fullName evidence="2">Uncharacterized protein</fullName>
    </submittedName>
</protein>
<evidence type="ECO:0000256" key="1">
    <source>
        <dbReference type="SAM" id="MobiDB-lite"/>
    </source>
</evidence>
<organism evidence="2 3">
    <name type="scientific">Pseudomonas poae</name>
    <dbReference type="NCBI Taxonomy" id="200451"/>
    <lineage>
        <taxon>Bacteria</taxon>
        <taxon>Pseudomonadati</taxon>
        <taxon>Pseudomonadota</taxon>
        <taxon>Gammaproteobacteria</taxon>
        <taxon>Pseudomonadales</taxon>
        <taxon>Pseudomonadaceae</taxon>
        <taxon>Pseudomonas</taxon>
    </lineage>
</organism>
<feature type="region of interest" description="Disordered" evidence="1">
    <location>
        <begin position="1"/>
        <end position="58"/>
    </location>
</feature>
<comment type="caution">
    <text evidence="2">The sequence shown here is derived from an EMBL/GenBank/DDBJ whole genome shotgun (WGS) entry which is preliminary data.</text>
</comment>
<feature type="compositionally biased region" description="Polar residues" evidence="1">
    <location>
        <begin position="1"/>
        <end position="22"/>
    </location>
</feature>
<sequence length="58" mass="5969">MIDSSNIVGPAQTAAQPNSLDAITNFGGVQPEDMAEQTRVKRPGEEPAAGNGPSQIGF</sequence>